<keyword evidence="12" id="KW-0456">Lyase</keyword>
<proteinExistence type="inferred from homology"/>
<feature type="domain" description="Radical SAM core" evidence="11">
    <location>
        <begin position="37"/>
        <end position="258"/>
    </location>
</feature>
<dbReference type="InterPro" id="IPR001989">
    <property type="entry name" value="Radical_activat_CS"/>
</dbReference>
<keyword evidence="6 10" id="KW-0479">Metal-binding</keyword>
<sequence length="264" mass="28712">MALIIKRPSAASLSEKGAGCPKDIEGRIHSTEIGGAVDGPGVRFVLFLAGCALRCQYCHNPDSWSLKNGRLTTASQIKDEIASYAHFLKRAGGGLTLSGGEPLVQPEFTKTILKAAKALGLHTAIDTSGFLGAQADDDLLADTDLVLLDIKAFSEKRYKEITGVNLQPTLSFARRLAAIKKPIWLRYVLVPGLTDNYNEIANLADFAATLGNVERVDVLPFHKMGEYKWKSLGLSYQLEKTQPPSEAQLAKVRQIFQDNGLKLS</sequence>
<keyword evidence="12" id="KW-0670">Pyruvate</keyword>
<evidence type="ECO:0000256" key="10">
    <source>
        <dbReference type="RuleBase" id="RU362053"/>
    </source>
</evidence>
<reference evidence="12 13" key="1">
    <citation type="journal article" date="2011" name="J. Bacteriol.">
        <title>Genome sequence of the ethanol-producing Zymomonas mobilis subsp. pomaceae lectotype strain ATCC 29192.</title>
        <authorList>
            <person name="Kouvelis V.N."/>
            <person name="Davenport K.W."/>
            <person name="Brettin T.S."/>
            <person name="Bruce D."/>
            <person name="Detter C."/>
            <person name="Han C.S."/>
            <person name="Nolan M."/>
            <person name="Tapia R."/>
            <person name="Damoulaki A."/>
            <person name="Kyrpides N.C."/>
            <person name="Typas M.A."/>
            <person name="Pappas K.M."/>
        </authorList>
    </citation>
    <scope>NUCLEOTIDE SEQUENCE [LARGE SCALE GENOMIC DNA]</scope>
    <source>
        <strain evidence="13">ATCC 29192 / DSM 22645 / JCM 10191 / CCUG 17912 / NBRC 13757 / NCIMB 11200 / NRRL B-4491 / Barker I</strain>
    </source>
</reference>
<dbReference type="PIRSF" id="PIRSF000371">
    <property type="entry name" value="PFL_act_enz"/>
    <property type="match status" value="1"/>
</dbReference>
<dbReference type="InterPro" id="IPR012839">
    <property type="entry name" value="Organic_radical_activase"/>
</dbReference>
<dbReference type="GO" id="GO:0006006">
    <property type="term" value="P:glucose metabolic process"/>
    <property type="evidence" value="ECO:0007669"/>
    <property type="project" value="UniProtKB-KW"/>
</dbReference>
<evidence type="ECO:0000256" key="7">
    <source>
        <dbReference type="ARBA" id="ARBA00023002"/>
    </source>
</evidence>
<dbReference type="eggNOG" id="COG1180">
    <property type="taxonomic scope" value="Bacteria"/>
</dbReference>
<name>F8EW24_ZYMMT</name>
<keyword evidence="9 10" id="KW-0411">Iron-sulfur</keyword>
<evidence type="ECO:0000313" key="13">
    <source>
        <dbReference type="Proteomes" id="UP000000491"/>
    </source>
</evidence>
<dbReference type="GO" id="GO:0051539">
    <property type="term" value="F:4 iron, 4 sulfur cluster binding"/>
    <property type="evidence" value="ECO:0007669"/>
    <property type="project" value="UniProtKB-UniRule"/>
</dbReference>
<dbReference type="STRING" id="579138.Zymop_1544"/>
<dbReference type="GO" id="GO:0043365">
    <property type="term" value="F:[formate-C-acetyltransferase]-activating enzyme activity"/>
    <property type="evidence" value="ECO:0007669"/>
    <property type="project" value="UniProtKB-UniRule"/>
</dbReference>
<dbReference type="PANTHER" id="PTHR30352">
    <property type="entry name" value="PYRUVATE FORMATE-LYASE-ACTIVATING ENZYME"/>
    <property type="match status" value="1"/>
</dbReference>
<keyword evidence="8 10" id="KW-0408">Iron</keyword>
<evidence type="ECO:0000256" key="1">
    <source>
        <dbReference type="ARBA" id="ARBA00002918"/>
    </source>
</evidence>
<protein>
    <recommendedName>
        <fullName evidence="10">Pyruvate formate-lyase-activating enzyme</fullName>
        <ecNumber evidence="10">1.97.1.4</ecNumber>
    </recommendedName>
</protein>
<evidence type="ECO:0000256" key="2">
    <source>
        <dbReference type="ARBA" id="ARBA00009777"/>
    </source>
</evidence>
<dbReference type="PROSITE" id="PS51918">
    <property type="entry name" value="RADICAL_SAM"/>
    <property type="match status" value="1"/>
</dbReference>
<keyword evidence="5 10" id="KW-0949">S-adenosyl-L-methionine</keyword>
<dbReference type="EMBL" id="CP002865">
    <property type="protein sequence ID" value="AEI38434.1"/>
    <property type="molecule type" value="Genomic_DNA"/>
</dbReference>
<dbReference type="AlphaFoldDB" id="F8EW24"/>
<dbReference type="Pfam" id="PF04055">
    <property type="entry name" value="Radical_SAM"/>
    <property type="match status" value="1"/>
</dbReference>
<dbReference type="InterPro" id="IPR007197">
    <property type="entry name" value="rSAM"/>
</dbReference>
<accession>F8EW24</accession>
<evidence type="ECO:0000256" key="8">
    <source>
        <dbReference type="ARBA" id="ARBA00023004"/>
    </source>
</evidence>
<evidence type="ECO:0000256" key="6">
    <source>
        <dbReference type="ARBA" id="ARBA00022723"/>
    </source>
</evidence>
<dbReference type="GO" id="GO:0005737">
    <property type="term" value="C:cytoplasm"/>
    <property type="evidence" value="ECO:0007669"/>
    <property type="project" value="UniProtKB-SubCell"/>
</dbReference>
<dbReference type="InterPro" id="IPR058240">
    <property type="entry name" value="rSAM_sf"/>
</dbReference>
<dbReference type="SFLD" id="SFLDG01066">
    <property type="entry name" value="organic_radical-activating_enz"/>
    <property type="match status" value="1"/>
</dbReference>
<dbReference type="InterPro" id="IPR013785">
    <property type="entry name" value="Aldolase_TIM"/>
</dbReference>
<keyword evidence="4" id="KW-0313">Glucose metabolism</keyword>
<comment type="function">
    <text evidence="10">Activation of pyruvate formate-lyase under anaerobic conditions by generation of an organic free radical, using S-adenosylmethionine and reduced flavodoxin as cosubstrates to produce 5'-deoxy-adenosine.</text>
</comment>
<dbReference type="KEGG" id="zmp:Zymop_1544"/>
<keyword evidence="3 10" id="KW-0004">4Fe-4S</keyword>
<evidence type="ECO:0000256" key="4">
    <source>
        <dbReference type="ARBA" id="ARBA00022526"/>
    </source>
</evidence>
<dbReference type="SFLD" id="SFLDG01067">
    <property type="entry name" value="SPASM/twitch_domain_containing"/>
    <property type="match status" value="1"/>
</dbReference>
<evidence type="ECO:0000313" key="12">
    <source>
        <dbReference type="EMBL" id="AEI38434.1"/>
    </source>
</evidence>
<dbReference type="PANTHER" id="PTHR30352:SF5">
    <property type="entry name" value="PYRUVATE FORMATE-LYASE 1-ACTIVATING ENZYME"/>
    <property type="match status" value="1"/>
</dbReference>
<evidence type="ECO:0000256" key="3">
    <source>
        <dbReference type="ARBA" id="ARBA00022485"/>
    </source>
</evidence>
<organism evidence="12 13">
    <name type="scientific">Zymomonas mobilis subsp. pomaceae (strain ATCC 29192 / DSM 22645 / JCM 10191 / CCUG 17912 / NBRC 13757 / NCIMB 11200 / NRRL B-4491 / Barker I)</name>
    <dbReference type="NCBI Taxonomy" id="579138"/>
    <lineage>
        <taxon>Bacteria</taxon>
        <taxon>Pseudomonadati</taxon>
        <taxon>Pseudomonadota</taxon>
        <taxon>Alphaproteobacteria</taxon>
        <taxon>Sphingomonadales</taxon>
        <taxon>Zymomonadaceae</taxon>
        <taxon>Zymomonas</taxon>
    </lineage>
</organism>
<dbReference type="InterPro" id="IPR034457">
    <property type="entry name" value="Organic_radical-activating"/>
</dbReference>
<comment type="cofactor">
    <cofactor evidence="10">
        <name>[4Fe-4S] cluster</name>
        <dbReference type="ChEBI" id="CHEBI:49883"/>
    </cofactor>
    <text evidence="10">Binds 1 [4Fe-4S] cluster. The cluster is coordinated with 3 cysteines and an exchangeable S-adenosyl-L-methionine.</text>
</comment>
<dbReference type="GO" id="GO:0016829">
    <property type="term" value="F:lyase activity"/>
    <property type="evidence" value="ECO:0007669"/>
    <property type="project" value="UniProtKB-KW"/>
</dbReference>
<dbReference type="GO" id="GO:0046872">
    <property type="term" value="F:metal ion binding"/>
    <property type="evidence" value="ECO:0007669"/>
    <property type="project" value="UniProtKB-UniRule"/>
</dbReference>
<comment type="function">
    <text evidence="1">Activation of pyruvate formate-lyase 1 under anaerobic conditions by generation of an organic free radical, using S-adenosylmethionine and reduced flavodoxin as cosubstrates to produce 5'-deoxy-adenosine.</text>
</comment>
<dbReference type="InterPro" id="IPR012838">
    <property type="entry name" value="PFL1_activating"/>
</dbReference>
<gene>
    <name evidence="12" type="ordered locus">Zymop_1544</name>
</gene>
<keyword evidence="7 10" id="KW-0560">Oxidoreductase</keyword>
<comment type="similarity">
    <text evidence="2 10">Belongs to the organic radical-activating enzymes family.</text>
</comment>
<dbReference type="EC" id="1.97.1.4" evidence="10"/>
<evidence type="ECO:0000256" key="5">
    <source>
        <dbReference type="ARBA" id="ARBA00022691"/>
    </source>
</evidence>
<dbReference type="Gene3D" id="3.20.20.70">
    <property type="entry name" value="Aldolase class I"/>
    <property type="match status" value="1"/>
</dbReference>
<dbReference type="CDD" id="cd01335">
    <property type="entry name" value="Radical_SAM"/>
    <property type="match status" value="1"/>
</dbReference>
<keyword evidence="10" id="KW-0963">Cytoplasm</keyword>
<dbReference type="RefSeq" id="WP_013934822.1">
    <property type="nucleotide sequence ID" value="NC_015709.1"/>
</dbReference>
<dbReference type="Proteomes" id="UP000000491">
    <property type="component" value="Chromosome"/>
</dbReference>
<comment type="catalytic activity">
    <reaction evidence="10">
        <text>glycyl-[formate C-acetyltransferase] + reduced [flavodoxin] + S-adenosyl-L-methionine = glycin-2-yl radical-[formate C-acetyltransferase] + semiquinone [flavodoxin] + 5'-deoxyadenosine + L-methionine + H(+)</text>
        <dbReference type="Rhea" id="RHEA:19225"/>
        <dbReference type="Rhea" id="RHEA-COMP:10622"/>
        <dbReference type="Rhea" id="RHEA-COMP:12190"/>
        <dbReference type="Rhea" id="RHEA-COMP:12191"/>
        <dbReference type="Rhea" id="RHEA-COMP:14480"/>
        <dbReference type="ChEBI" id="CHEBI:15378"/>
        <dbReference type="ChEBI" id="CHEBI:17319"/>
        <dbReference type="ChEBI" id="CHEBI:29947"/>
        <dbReference type="ChEBI" id="CHEBI:32722"/>
        <dbReference type="ChEBI" id="CHEBI:57618"/>
        <dbReference type="ChEBI" id="CHEBI:57844"/>
        <dbReference type="ChEBI" id="CHEBI:59789"/>
        <dbReference type="ChEBI" id="CHEBI:140311"/>
        <dbReference type="EC" id="1.97.1.4"/>
    </reaction>
</comment>
<dbReference type="PROSITE" id="PS01087">
    <property type="entry name" value="RADICAL_ACTIVATING"/>
    <property type="match status" value="1"/>
</dbReference>
<dbReference type="PATRIC" id="fig|579138.3.peg.1637"/>
<evidence type="ECO:0000259" key="11">
    <source>
        <dbReference type="PROSITE" id="PS51918"/>
    </source>
</evidence>
<dbReference type="SFLD" id="SFLDS00029">
    <property type="entry name" value="Radical_SAM"/>
    <property type="match status" value="1"/>
</dbReference>
<dbReference type="NCBIfam" id="TIGR02493">
    <property type="entry name" value="PFLA"/>
    <property type="match status" value="1"/>
</dbReference>
<dbReference type="HOGENOM" id="CLU_058969_1_1_5"/>
<dbReference type="SUPFAM" id="SSF102114">
    <property type="entry name" value="Radical SAM enzymes"/>
    <property type="match status" value="1"/>
</dbReference>
<evidence type="ECO:0000256" key="9">
    <source>
        <dbReference type="ARBA" id="ARBA00023014"/>
    </source>
</evidence>
<comment type="subcellular location">
    <subcellularLocation>
        <location evidence="10">Cytoplasm</location>
    </subcellularLocation>
</comment>
<keyword evidence="4" id="KW-0119">Carbohydrate metabolism</keyword>